<keyword evidence="1" id="KW-0472">Membrane</keyword>
<dbReference type="AlphaFoldDB" id="A0A8J8NSR2"/>
<gene>
    <name evidence="3" type="ORF">FGO68_gene10787</name>
</gene>
<evidence type="ECO:0000313" key="3">
    <source>
        <dbReference type="EMBL" id="TNV80858.1"/>
    </source>
</evidence>
<keyword evidence="4" id="KW-1185">Reference proteome</keyword>
<dbReference type="EMBL" id="RRYP01006925">
    <property type="protein sequence ID" value="TNV80858.1"/>
    <property type="molecule type" value="Genomic_DNA"/>
</dbReference>
<name>A0A8J8NSR2_HALGN</name>
<keyword evidence="1" id="KW-0812">Transmembrane</keyword>
<accession>A0A8J8NSR2</accession>
<sequence>MEILGLHLIITVFLYDIICSSSSQWTLLKDSLHQLIRIDVAHVFNGLLQSLKVLSTPQFIIFGQCGVFATRIEQGRGISTLIIIAISIKFFLFIIAISNFSRYYNYFRSCCGCCCNWRGSGFKVVPRGVQPP</sequence>
<feature type="chain" id="PRO_5035160387" evidence="2">
    <location>
        <begin position="23"/>
        <end position="132"/>
    </location>
</feature>
<keyword evidence="1" id="KW-1133">Transmembrane helix</keyword>
<dbReference type="Proteomes" id="UP000785679">
    <property type="component" value="Unassembled WGS sequence"/>
</dbReference>
<evidence type="ECO:0000313" key="4">
    <source>
        <dbReference type="Proteomes" id="UP000785679"/>
    </source>
</evidence>
<evidence type="ECO:0000256" key="2">
    <source>
        <dbReference type="SAM" id="SignalP"/>
    </source>
</evidence>
<comment type="caution">
    <text evidence="3">The sequence shown here is derived from an EMBL/GenBank/DDBJ whole genome shotgun (WGS) entry which is preliminary data.</text>
</comment>
<feature type="signal peptide" evidence="2">
    <location>
        <begin position="1"/>
        <end position="22"/>
    </location>
</feature>
<organism evidence="3 4">
    <name type="scientific">Halteria grandinella</name>
    <dbReference type="NCBI Taxonomy" id="5974"/>
    <lineage>
        <taxon>Eukaryota</taxon>
        <taxon>Sar</taxon>
        <taxon>Alveolata</taxon>
        <taxon>Ciliophora</taxon>
        <taxon>Intramacronucleata</taxon>
        <taxon>Spirotrichea</taxon>
        <taxon>Stichotrichia</taxon>
        <taxon>Sporadotrichida</taxon>
        <taxon>Halteriidae</taxon>
        <taxon>Halteria</taxon>
    </lineage>
</organism>
<keyword evidence="2" id="KW-0732">Signal</keyword>
<evidence type="ECO:0000256" key="1">
    <source>
        <dbReference type="SAM" id="Phobius"/>
    </source>
</evidence>
<feature type="transmembrane region" description="Helical" evidence="1">
    <location>
        <begin position="78"/>
        <end position="97"/>
    </location>
</feature>
<reference evidence="3" key="1">
    <citation type="submission" date="2019-06" db="EMBL/GenBank/DDBJ databases">
        <authorList>
            <person name="Zheng W."/>
        </authorList>
    </citation>
    <scope>NUCLEOTIDE SEQUENCE</scope>
    <source>
        <strain evidence="3">QDHG01</strain>
    </source>
</reference>
<protein>
    <submittedName>
        <fullName evidence="3">Uncharacterized protein</fullName>
    </submittedName>
</protein>
<proteinExistence type="predicted"/>